<dbReference type="EMBL" id="KZ678129">
    <property type="protein sequence ID" value="PSN73372.1"/>
    <property type="molecule type" value="Genomic_DNA"/>
</dbReference>
<dbReference type="AlphaFoldDB" id="A0A2T2P6S7"/>
<dbReference type="PANTHER" id="PTHR30575">
    <property type="entry name" value="PEPTIDASE M20"/>
    <property type="match status" value="1"/>
</dbReference>
<dbReference type="NCBIfam" id="TIGR01891">
    <property type="entry name" value="amidohydrolases"/>
    <property type="match status" value="1"/>
</dbReference>
<dbReference type="GO" id="GO:0016805">
    <property type="term" value="F:dipeptidase activity"/>
    <property type="evidence" value="ECO:0007669"/>
    <property type="project" value="InterPro"/>
</dbReference>
<dbReference type="SUPFAM" id="SSF53187">
    <property type="entry name" value="Zn-dependent exopeptidases"/>
    <property type="match status" value="1"/>
</dbReference>
<feature type="domain" description="Peptidase M20 dimerisation" evidence="4">
    <location>
        <begin position="192"/>
        <end position="292"/>
    </location>
</feature>
<dbReference type="Gene3D" id="3.30.70.360">
    <property type="match status" value="1"/>
</dbReference>
<evidence type="ECO:0000313" key="5">
    <source>
        <dbReference type="EMBL" id="PSN73372.1"/>
    </source>
</evidence>
<dbReference type="InterPro" id="IPR052030">
    <property type="entry name" value="Peptidase_M20/M20A_hydrolases"/>
</dbReference>
<protein>
    <recommendedName>
        <fullName evidence="2">Peptidase M20 domain-containing protein 2</fullName>
    </recommendedName>
</protein>
<evidence type="ECO:0000256" key="2">
    <source>
        <dbReference type="PIRNR" id="PIRNR037226"/>
    </source>
</evidence>
<dbReference type="Pfam" id="PF07687">
    <property type="entry name" value="M20_dimer"/>
    <property type="match status" value="1"/>
</dbReference>
<feature type="chain" id="PRO_5015610252" description="Peptidase M20 domain-containing protein 2" evidence="3">
    <location>
        <begin position="19"/>
        <end position="432"/>
    </location>
</feature>
<dbReference type="Proteomes" id="UP000240883">
    <property type="component" value="Unassembled WGS sequence"/>
</dbReference>
<dbReference type="InterPro" id="IPR002933">
    <property type="entry name" value="Peptidase_M20"/>
</dbReference>
<dbReference type="PANTHER" id="PTHR30575:SF0">
    <property type="entry name" value="XAA-ARG DIPEPTIDASE"/>
    <property type="match status" value="1"/>
</dbReference>
<evidence type="ECO:0000313" key="6">
    <source>
        <dbReference type="Proteomes" id="UP000240883"/>
    </source>
</evidence>
<dbReference type="InterPro" id="IPR017144">
    <property type="entry name" value="Xaa-Arg_dipeptidase"/>
</dbReference>
<dbReference type="InterPro" id="IPR011650">
    <property type="entry name" value="Peptidase_M20_dimer"/>
</dbReference>
<dbReference type="InterPro" id="IPR017439">
    <property type="entry name" value="Amidohydrolase"/>
</dbReference>
<gene>
    <name evidence="5" type="ORF">BS50DRAFT_514628</name>
</gene>
<name>A0A2T2P6S7_CORCC</name>
<feature type="signal peptide" evidence="3">
    <location>
        <begin position="1"/>
        <end position="18"/>
    </location>
</feature>
<accession>A0A2T2P6S7</accession>
<keyword evidence="3" id="KW-0732">Signal</keyword>
<organism evidence="5 6">
    <name type="scientific">Corynespora cassiicola Philippines</name>
    <dbReference type="NCBI Taxonomy" id="1448308"/>
    <lineage>
        <taxon>Eukaryota</taxon>
        <taxon>Fungi</taxon>
        <taxon>Dikarya</taxon>
        <taxon>Ascomycota</taxon>
        <taxon>Pezizomycotina</taxon>
        <taxon>Dothideomycetes</taxon>
        <taxon>Pleosporomycetidae</taxon>
        <taxon>Pleosporales</taxon>
        <taxon>Corynesporascaceae</taxon>
        <taxon>Corynespora</taxon>
    </lineage>
</organism>
<reference evidence="5 6" key="1">
    <citation type="journal article" date="2018" name="Front. Microbiol.">
        <title>Genome-Wide Analysis of Corynespora cassiicola Leaf Fall Disease Putative Effectors.</title>
        <authorList>
            <person name="Lopez D."/>
            <person name="Ribeiro S."/>
            <person name="Label P."/>
            <person name="Fumanal B."/>
            <person name="Venisse J.S."/>
            <person name="Kohler A."/>
            <person name="de Oliveira R.R."/>
            <person name="Labutti K."/>
            <person name="Lipzen A."/>
            <person name="Lail K."/>
            <person name="Bauer D."/>
            <person name="Ohm R.A."/>
            <person name="Barry K.W."/>
            <person name="Spatafora J."/>
            <person name="Grigoriev I.V."/>
            <person name="Martin F.M."/>
            <person name="Pujade-Renaud V."/>
        </authorList>
    </citation>
    <scope>NUCLEOTIDE SEQUENCE [LARGE SCALE GENOMIC DNA]</scope>
    <source>
        <strain evidence="5 6">Philippines</strain>
    </source>
</reference>
<keyword evidence="6" id="KW-1185">Reference proteome</keyword>
<proteinExistence type="inferred from homology"/>
<dbReference type="SUPFAM" id="SSF55031">
    <property type="entry name" value="Bacterial exopeptidase dimerisation domain"/>
    <property type="match status" value="1"/>
</dbReference>
<dbReference type="Gene3D" id="3.40.630.10">
    <property type="entry name" value="Zn peptidases"/>
    <property type="match status" value="1"/>
</dbReference>
<evidence type="ECO:0000256" key="1">
    <source>
        <dbReference type="ARBA" id="ARBA00006247"/>
    </source>
</evidence>
<dbReference type="PIRSF" id="PIRSF037226">
    <property type="entry name" value="Amidohydrolase_ACY1L2_prd"/>
    <property type="match status" value="1"/>
</dbReference>
<dbReference type="OrthoDB" id="6119954at2759"/>
<dbReference type="InterPro" id="IPR036264">
    <property type="entry name" value="Bact_exopeptidase_dim_dom"/>
</dbReference>
<dbReference type="CDD" id="cd05672">
    <property type="entry name" value="M20_ACY1L2-like"/>
    <property type="match status" value="1"/>
</dbReference>
<comment type="similarity">
    <text evidence="1 2">Belongs to the peptidase M20A family.</text>
</comment>
<evidence type="ECO:0000259" key="4">
    <source>
        <dbReference type="Pfam" id="PF07687"/>
    </source>
</evidence>
<dbReference type="Pfam" id="PF01546">
    <property type="entry name" value="Peptidase_M20"/>
    <property type="match status" value="1"/>
</dbReference>
<evidence type="ECO:0000256" key="3">
    <source>
        <dbReference type="SAM" id="SignalP"/>
    </source>
</evidence>
<sequence length="432" mass="46669">MFIKSIPLSILLSTVVAAQGSGTASNNISAGVFSAIDSKLEELSTLNTEIWSNPELAYSEVYAHEILTDYLEEQGFNVTRGAYNLSTAFRAEFLQGEGGRTISFNAEYDALEGIGHACGHNLIATSAVVAALGAKEALENQGVEGTVVLFGTPAEEGGGGKVRMLDAGAYENLDCNIMAHPAPTNYISYFSSKAAWAGRVNFTGFGTHASAAPWQGRNAMDAFVAAYTMAGLYRQQIEQTDRIHHVVDNEDSQLVNVIPDKASTQWAVRSSTLTRRNVLLERVQTIIKAAALGTNTTVEIADYLDYWNVVSNEALARLHYDILTTYFDPSLDNSTAVYTVRDIDNQVNNPTEGGSTDEGNVSHFLPSIHVAFPITTTAVQHNSAFQEAAGTDHAFSQAIIIGKTMALTGIEVLRNETLASVMWEQFNSMEDG</sequence>